<proteinExistence type="predicted"/>
<dbReference type="AlphaFoldDB" id="A0A6G0XD26"/>
<dbReference type="Proteomes" id="UP000481153">
    <property type="component" value="Unassembled WGS sequence"/>
</dbReference>
<dbReference type="VEuPathDB" id="FungiDB:AeMF1_004725"/>
<protein>
    <submittedName>
        <fullName evidence="1">Uncharacterized protein</fullName>
    </submittedName>
</protein>
<name>A0A6G0XD26_9STRA</name>
<accession>A0A6G0XD26</accession>
<dbReference type="OrthoDB" id="10352435at2759"/>
<comment type="caution">
    <text evidence="1">The sequence shown here is derived from an EMBL/GenBank/DDBJ whole genome shotgun (WGS) entry which is preliminary data.</text>
</comment>
<reference evidence="1 2" key="1">
    <citation type="submission" date="2019-07" db="EMBL/GenBank/DDBJ databases">
        <title>Genomics analysis of Aphanomyces spp. identifies a new class of oomycete effector associated with host adaptation.</title>
        <authorList>
            <person name="Gaulin E."/>
        </authorList>
    </citation>
    <scope>NUCLEOTIDE SEQUENCE [LARGE SCALE GENOMIC DNA]</scope>
    <source>
        <strain evidence="1 2">ATCC 201684</strain>
    </source>
</reference>
<organism evidence="1 2">
    <name type="scientific">Aphanomyces euteiches</name>
    <dbReference type="NCBI Taxonomy" id="100861"/>
    <lineage>
        <taxon>Eukaryota</taxon>
        <taxon>Sar</taxon>
        <taxon>Stramenopiles</taxon>
        <taxon>Oomycota</taxon>
        <taxon>Saprolegniomycetes</taxon>
        <taxon>Saprolegniales</taxon>
        <taxon>Verrucalvaceae</taxon>
        <taxon>Aphanomyces</taxon>
    </lineage>
</organism>
<evidence type="ECO:0000313" key="1">
    <source>
        <dbReference type="EMBL" id="KAF0738065.1"/>
    </source>
</evidence>
<evidence type="ECO:0000313" key="2">
    <source>
        <dbReference type="Proteomes" id="UP000481153"/>
    </source>
</evidence>
<dbReference type="EMBL" id="VJMJ01000079">
    <property type="protein sequence ID" value="KAF0738065.1"/>
    <property type="molecule type" value="Genomic_DNA"/>
</dbReference>
<keyword evidence="2" id="KW-1185">Reference proteome</keyword>
<sequence>MHDIKFLSPCQCKNRPKLSPNKTWRRMPHAAQVKFQQDEAKAHIQDLEAIKEALLLRRHLRERVRHFESKHDDLLQRLAEEIACWMCDDDDDDSDGLLRQCELWMQDGDPLTPSFFSL</sequence>
<gene>
    <name evidence="1" type="ORF">Ae201684_006056</name>
</gene>